<dbReference type="PANTHER" id="PTHR43341:SF12">
    <property type="entry name" value="AMINO ACID TRANSPORTER (EUROFUNG)"/>
    <property type="match status" value="1"/>
</dbReference>
<dbReference type="eggNOG" id="KOG1286">
    <property type="taxonomic scope" value="Eukaryota"/>
</dbReference>
<feature type="compositionally biased region" description="Basic and acidic residues" evidence="7">
    <location>
        <begin position="1"/>
        <end position="21"/>
    </location>
</feature>
<dbReference type="Proteomes" id="UP000007148">
    <property type="component" value="Unassembled WGS sequence"/>
</dbReference>
<gene>
    <name evidence="10" type="ORF">PIIN_07466</name>
</gene>
<dbReference type="OMA" id="KSYLAMP"/>
<dbReference type="OrthoDB" id="3900342at2759"/>
<reference evidence="10 11" key="1">
    <citation type="journal article" date="2011" name="PLoS Pathog.">
        <title>Endophytic Life Strategies Decoded by Genome and Transcriptome Analyses of the Mutualistic Root Symbiont Piriformospora indica.</title>
        <authorList>
            <person name="Zuccaro A."/>
            <person name="Lahrmann U."/>
            <person name="Guldener U."/>
            <person name="Langen G."/>
            <person name="Pfiffi S."/>
            <person name="Biedenkopf D."/>
            <person name="Wong P."/>
            <person name="Samans B."/>
            <person name="Grimm C."/>
            <person name="Basiewicz M."/>
            <person name="Murat C."/>
            <person name="Martin F."/>
            <person name="Kogel K.H."/>
        </authorList>
    </citation>
    <scope>NUCLEOTIDE SEQUENCE [LARGE SCALE GENOMIC DNA]</scope>
    <source>
        <strain evidence="10 11">DSM 11827</strain>
    </source>
</reference>
<evidence type="ECO:0000313" key="10">
    <source>
        <dbReference type="EMBL" id="CCA73513.1"/>
    </source>
</evidence>
<keyword evidence="4" id="KW-0029">Amino-acid transport</keyword>
<dbReference type="InterPro" id="IPR050524">
    <property type="entry name" value="APC_YAT"/>
</dbReference>
<dbReference type="FunFam" id="1.20.1740.10:FF:000017">
    <property type="entry name" value="Amino acid permease"/>
    <property type="match status" value="1"/>
</dbReference>
<evidence type="ECO:0000259" key="9">
    <source>
        <dbReference type="Pfam" id="PF00324"/>
    </source>
</evidence>
<dbReference type="GO" id="GO:0016020">
    <property type="term" value="C:membrane"/>
    <property type="evidence" value="ECO:0007669"/>
    <property type="project" value="UniProtKB-SubCell"/>
</dbReference>
<dbReference type="PROSITE" id="PS00218">
    <property type="entry name" value="AMINO_ACID_PERMEASE_1"/>
    <property type="match status" value="1"/>
</dbReference>
<comment type="subcellular location">
    <subcellularLocation>
        <location evidence="1">Membrane</location>
        <topology evidence="1">Multi-pass membrane protein</topology>
    </subcellularLocation>
</comment>
<evidence type="ECO:0000256" key="5">
    <source>
        <dbReference type="ARBA" id="ARBA00022989"/>
    </source>
</evidence>
<dbReference type="GO" id="GO:0015171">
    <property type="term" value="F:amino acid transmembrane transporter activity"/>
    <property type="evidence" value="ECO:0007669"/>
    <property type="project" value="TreeGrafter"/>
</dbReference>
<feature type="transmembrane region" description="Helical" evidence="8">
    <location>
        <begin position="332"/>
        <end position="351"/>
    </location>
</feature>
<feature type="region of interest" description="Disordered" evidence="7">
    <location>
        <begin position="1"/>
        <end position="46"/>
    </location>
</feature>
<dbReference type="InterPro" id="IPR004840">
    <property type="entry name" value="Amino_acid_permease_CS"/>
</dbReference>
<dbReference type="PANTHER" id="PTHR43341">
    <property type="entry name" value="AMINO ACID PERMEASE"/>
    <property type="match status" value="1"/>
</dbReference>
<keyword evidence="2" id="KW-0813">Transport</keyword>
<organism evidence="10 11">
    <name type="scientific">Serendipita indica (strain DSM 11827)</name>
    <name type="common">Root endophyte fungus</name>
    <name type="synonym">Piriformospora indica</name>
    <dbReference type="NCBI Taxonomy" id="1109443"/>
    <lineage>
        <taxon>Eukaryota</taxon>
        <taxon>Fungi</taxon>
        <taxon>Dikarya</taxon>
        <taxon>Basidiomycota</taxon>
        <taxon>Agaricomycotina</taxon>
        <taxon>Agaricomycetes</taxon>
        <taxon>Sebacinales</taxon>
        <taxon>Serendipitaceae</taxon>
        <taxon>Serendipita</taxon>
    </lineage>
</organism>
<evidence type="ECO:0000313" key="11">
    <source>
        <dbReference type="Proteomes" id="UP000007148"/>
    </source>
</evidence>
<feature type="transmembrane region" description="Helical" evidence="8">
    <location>
        <begin position="501"/>
        <end position="526"/>
    </location>
</feature>
<name>G4TQC0_SERID</name>
<feature type="transmembrane region" description="Helical" evidence="8">
    <location>
        <begin position="181"/>
        <end position="206"/>
    </location>
</feature>
<feature type="domain" description="Amino acid permease/ SLC12A" evidence="9">
    <location>
        <begin position="103"/>
        <end position="570"/>
    </location>
</feature>
<evidence type="ECO:0000256" key="4">
    <source>
        <dbReference type="ARBA" id="ARBA00022970"/>
    </source>
</evidence>
<evidence type="ECO:0000256" key="1">
    <source>
        <dbReference type="ARBA" id="ARBA00004141"/>
    </source>
</evidence>
<keyword evidence="6 8" id="KW-0472">Membrane</keyword>
<comment type="caution">
    <text evidence="10">The sequence shown here is derived from an EMBL/GenBank/DDBJ whole genome shotgun (WGS) entry which is preliminary data.</text>
</comment>
<evidence type="ECO:0000256" key="6">
    <source>
        <dbReference type="ARBA" id="ARBA00023136"/>
    </source>
</evidence>
<keyword evidence="11" id="KW-1185">Reference proteome</keyword>
<dbReference type="EMBL" id="CAFZ01000231">
    <property type="protein sequence ID" value="CCA73513.1"/>
    <property type="molecule type" value="Genomic_DNA"/>
</dbReference>
<proteinExistence type="predicted"/>
<evidence type="ECO:0000256" key="8">
    <source>
        <dbReference type="SAM" id="Phobius"/>
    </source>
</evidence>
<evidence type="ECO:0000256" key="7">
    <source>
        <dbReference type="SAM" id="MobiDB-lite"/>
    </source>
</evidence>
<keyword evidence="5 8" id="KW-1133">Transmembrane helix</keyword>
<sequence length="612" mass="66670">MSDFEKKQAINDDAVYEKKDGSGSPVEAPGSGGGGHHHVTPAGQGLYDPKQESIWTRLGLTFESFKRAPATTGGQVVAGGNAEQNELLHYENPMLQQKMRPRHLQMIAVGGSIGTGLFIGSGGALAVGGPAALILDWIIIGFMVLMTCQAIGEMAILYPLSGGFYALAVRMLDPAWGFAMGWNYVLQWAVVLPLEITAAGITVGYWQNAAKIPLAAWITIFFLAIVLINVFGTLGYAEEEFWSSCLKLFVVIMFIFIAVVLVCGGGPAGGEYDRYIGGSLWHNPGAFANGFKGVCAVFVTAAFSFAGTELVGLAASETPNPRKTMPSAIKNTFWRITIIYILSLLMIGLLLPYNDEFLLFGGGTAAASPFVRVLDRAHIKGINHLINVTICISVLSIGLSCVYGGSRTLAALAETGYAPKVFAYVDKSGRPLWAVVFILAFGPLAYVNLTAASDEVFAWLLALSGLSTLFTWGSIMLCHIRFRRAWAVQGHSVEELPFRAMFGVWGSWIGLILVFLVLLAQAYIAIWPIGGMSDDPNEVASNFFKVYLALPVVIACYVVGYLWKRTTPQRAHEIDLDTGRKCWYTVEQMREYRAELAAQPWWKKTYRILFSG</sequence>
<dbReference type="InParanoid" id="G4TQC0"/>
<dbReference type="STRING" id="1109443.G4TQC0"/>
<evidence type="ECO:0000256" key="3">
    <source>
        <dbReference type="ARBA" id="ARBA00022692"/>
    </source>
</evidence>
<dbReference type="Pfam" id="PF00324">
    <property type="entry name" value="AA_permease"/>
    <property type="match status" value="1"/>
</dbReference>
<feature type="transmembrane region" description="Helical" evidence="8">
    <location>
        <begin position="432"/>
        <end position="451"/>
    </location>
</feature>
<feature type="transmembrane region" description="Helical" evidence="8">
    <location>
        <begin position="248"/>
        <end position="270"/>
    </location>
</feature>
<feature type="transmembrane region" description="Helical" evidence="8">
    <location>
        <begin position="290"/>
        <end position="311"/>
    </location>
</feature>
<dbReference type="HOGENOM" id="CLU_007946_12_0_1"/>
<dbReference type="FunCoup" id="G4TQC0">
    <property type="interactions" value="281"/>
</dbReference>
<keyword evidence="3 8" id="KW-0812">Transmembrane</keyword>
<dbReference type="Gene3D" id="1.20.1740.10">
    <property type="entry name" value="Amino acid/polyamine transporter I"/>
    <property type="match status" value="1"/>
</dbReference>
<feature type="transmembrane region" description="Helical" evidence="8">
    <location>
        <begin position="457"/>
        <end position="480"/>
    </location>
</feature>
<feature type="transmembrane region" description="Helical" evidence="8">
    <location>
        <begin position="137"/>
        <end position="160"/>
    </location>
</feature>
<dbReference type="InterPro" id="IPR004841">
    <property type="entry name" value="AA-permease/SLC12A_dom"/>
</dbReference>
<feature type="transmembrane region" description="Helical" evidence="8">
    <location>
        <begin position="212"/>
        <end position="236"/>
    </location>
</feature>
<dbReference type="AlphaFoldDB" id="G4TQC0"/>
<feature type="transmembrane region" description="Helical" evidence="8">
    <location>
        <begin position="546"/>
        <end position="563"/>
    </location>
</feature>
<evidence type="ECO:0000256" key="2">
    <source>
        <dbReference type="ARBA" id="ARBA00022448"/>
    </source>
</evidence>
<feature type="transmembrane region" description="Helical" evidence="8">
    <location>
        <begin position="104"/>
        <end position="125"/>
    </location>
</feature>
<protein>
    <submittedName>
        <fullName evidence="10">Related to NAAP-1 amino acid permease NAAP1</fullName>
    </submittedName>
</protein>
<accession>G4TQC0</accession>